<dbReference type="SUPFAM" id="SSF53639">
    <property type="entry name" value="AraD/HMP-PK domain-like"/>
    <property type="match status" value="1"/>
</dbReference>
<comment type="caution">
    <text evidence="2">The sequence shown here is derived from an EMBL/GenBank/DDBJ whole genome shotgun (WGS) entry which is preliminary data.</text>
</comment>
<sequence>MIQPDGKTASQVKACCARLGKDPLLVQGAGGNVSWKEGDVLWVKASGTWLARAEQEEIFIPVDLAHVRQEIAAGNFSVTPVVLGDSTLRPSIETLMHALMPQPIVVHLHVVEILANLVRERCDISAAALPEAVLPLAVVDYFKPGAELAKEIHAALAKEPTARVLFLKNHGVVIGVENTGQVEPLLTALIEAMKIAPVAVSPTADSPAKSQHSELVPVADKEIHQLACNPTLFNRLSADWALYPDHVVFLGPKPFIFDSWQALNDYTTSAPVPELVFIRDAGVFVSASFSEAKHLQLRCYLDVMVRQDVDQQLSSLSGDKIAELLNWDAEQYRMSLSVKS</sequence>
<evidence type="ECO:0000259" key="1">
    <source>
        <dbReference type="SMART" id="SM01007"/>
    </source>
</evidence>
<evidence type="ECO:0000313" key="3">
    <source>
        <dbReference type="Proteomes" id="UP000019918"/>
    </source>
</evidence>
<evidence type="ECO:0000313" key="2">
    <source>
        <dbReference type="EMBL" id="EXU75207.1"/>
    </source>
</evidence>
<dbReference type="Pfam" id="PF00596">
    <property type="entry name" value="Aldolase_II"/>
    <property type="match status" value="1"/>
</dbReference>
<dbReference type="STRING" id="69222.BG55_12220"/>
<dbReference type="EMBL" id="JFHN01000050">
    <property type="protein sequence ID" value="EXU75207.1"/>
    <property type="molecule type" value="Genomic_DNA"/>
</dbReference>
<dbReference type="RefSeq" id="WP_052018800.1">
    <property type="nucleotide sequence ID" value="NZ_JFHN01000050.1"/>
</dbReference>
<dbReference type="Proteomes" id="UP000019918">
    <property type="component" value="Unassembled WGS sequence"/>
</dbReference>
<dbReference type="AlphaFoldDB" id="A0A014PWJ0"/>
<accession>A0A014PWJ0</accession>
<reference evidence="2 3" key="1">
    <citation type="submission" date="2014-02" db="EMBL/GenBank/DDBJ databases">
        <title>Draft genome of Erwinia mallotivora strain BT-MARDI, a papaya dieback pathogen.</title>
        <authorList>
            <person name="Redzuan R."/>
            <person name="Abu Bakar N."/>
            <person name="Badrun R."/>
            <person name="Mohd Raih M.F."/>
            <person name="Rozano L."/>
            <person name="Mat Amin N."/>
        </authorList>
    </citation>
    <scope>NUCLEOTIDE SEQUENCE [LARGE SCALE GENOMIC DNA]</scope>
    <source>
        <strain evidence="2 3">BT-MARDI</strain>
    </source>
</reference>
<gene>
    <name evidence="2" type="ORF">BG55_12220</name>
</gene>
<dbReference type="SMART" id="SM01007">
    <property type="entry name" value="Aldolase_II"/>
    <property type="match status" value="1"/>
</dbReference>
<dbReference type="InterPro" id="IPR001303">
    <property type="entry name" value="Aldolase_II/adducin_N"/>
</dbReference>
<protein>
    <submittedName>
        <fullName evidence="2">Aldolase</fullName>
    </submittedName>
</protein>
<name>A0A014PWJ0_9GAMM</name>
<proteinExistence type="predicted"/>
<feature type="domain" description="Class II aldolase/adducin N-terminal" evidence="1">
    <location>
        <begin position="11"/>
        <end position="197"/>
    </location>
</feature>
<dbReference type="GO" id="GO:0005996">
    <property type="term" value="P:monosaccharide metabolic process"/>
    <property type="evidence" value="ECO:0007669"/>
    <property type="project" value="UniProtKB-ARBA"/>
</dbReference>
<dbReference type="InterPro" id="IPR036409">
    <property type="entry name" value="Aldolase_II/adducin_N_sf"/>
</dbReference>
<dbReference type="PATRIC" id="fig|69222.5.peg.2517"/>
<organism evidence="2 3">
    <name type="scientific">Erwinia mallotivora</name>
    <dbReference type="NCBI Taxonomy" id="69222"/>
    <lineage>
        <taxon>Bacteria</taxon>
        <taxon>Pseudomonadati</taxon>
        <taxon>Pseudomonadota</taxon>
        <taxon>Gammaproteobacteria</taxon>
        <taxon>Enterobacterales</taxon>
        <taxon>Erwiniaceae</taxon>
        <taxon>Erwinia</taxon>
    </lineage>
</organism>
<keyword evidence="3" id="KW-1185">Reference proteome</keyword>
<dbReference type="Gene3D" id="3.40.225.10">
    <property type="entry name" value="Class II aldolase/adducin N-terminal domain"/>
    <property type="match status" value="1"/>
</dbReference>
<dbReference type="OrthoDB" id="9814830at2"/>